<keyword evidence="1" id="KW-0175">Coiled coil</keyword>
<sequence length="2255" mass="265307">MCTIGPECKIKNFRPEGCVVSKNGELCGETDTLEITKEFKRCYEEKLRMIEKDKGPDFLQDKLKLQKEWIDDLYEQNEMLVKAVQELEYEASERVLALEEKLQQSAKCICEVMKKYREHDVASDLLSEPLQRIFELENDQKNLLELLRRGRCKNDWSLDGLKFFTINKCDLFKDKTRARSRSRSESKRRHSTGRRSSSLKRKEAEEQLEKTCCELDEKNKELEKKERIVVELEQKIKHYSSLGNVETIYSELTQIRTEYECYRRQTEDMRHALAEEVASKHDVILALKRDCYQLEERCLQADKQVAFKDDIIKELRKEIKQLKQQLDQVPVDCPKSKAISTSTSNSAGQETQTDDTVNNNEPPTLIQKKSVLNMETSCSDLDLAEKRRQEQLLKQNDCIQKECNDLKLKIQEMECELENSQNKNECQINECAEIRQKIEQLRVELSREKECKEKETCELKKIIEELQTKIQTTDRFAHEKDCSQKEITNLKNRIKELECQMQSSENILKENACKGKECLEYKIKIRELEIDNLNLQDIRSERDCKVKECLELKRCIWESQCEIENQKEVLKQKECSVQECHQLRNRIKQMDQELITAQDLLTDRELKIKEVNDLRNKIWEMQYELDCTKEQMKEKEQSERECCQLRQRIHHLELELQNSTQLLEGNECKLKECSDLKNKIWELQCELENTEQLRKDKDCLSKECNELKNKLFKLECEYETSQGIISANECKTNECNQLRTKVWELESQLQNQQDLIKERDCKVKEYADMKNKLRQIEYELQNARETIKANECKLNECAQLKNRIWQLETELENQEELKKTKECRTRECSEMRIKIKQLESNLQLSKEVSCESLCRSKEFSVLKGRIFELEQELDSLRQLRAEKDCKIRECLELKNKIRQQECELKEKESSIIECAQLRNKVMELEMEQNADHICNRKNCLDLANKIKEMEHEIYSLQKGNDCRVKECNDLKNRIRELQSELQNSQERGTNLQLAVDIHLNSINVLEATEEKYRLEIDQQKVTIANLQDALVSSKNNLEELKQKSDDSIQEQKSIFNILYGFLVNTEEQKSIINKQYEEIIENYSNLQELNLELETEHCQTLQDIEEMEIQLHKYHDILVENKKENSTFRTYIDSLILQKDHYEKVVEYFKKEMRLMSEQLLSLQSLLTASTETAESENNKLQHSLNDVKETNKKLNCKLVAVEQQMRLENQMNQINESKIQDLQKIVSSQDMCNSHYQEITKVIKSNLQVMFDQNQELKGTIRSLNESISDLSLTAKKNEHENSQSKVCTQNCREQVGKCTKNLLELKKIIGDKECELKKCQECCHQLCLDHQAATDDLERANSLIQSRDFKLSKMEKCFKELYDNHQLTVSELETTKCDLDKMKCNYDALQDYFHKLYEKHQQLTDELEKSKTTISLSPCKAKEESSGYCSSYDDRFKLNDSEDELTLKCLEEVNTQTTPRCEEDLEELKKSIKDKDIELYELRNNCDQKNCELQRIIEQKDNQLQRLKECLNDLRKELQIALVRPLKDKKEECVSNKNHKTKLVSFDDDPSCKPNCQYNKPPVKLSNISVQESESFIDETQKIIKDKTIETNIHLQRCLQNMNNKLIDTIDELEKTKKDMSNKQLSLCTGTGISKNTIDDMKTTIKTYKEEIAELQCTLNQVNAKLAKATEELCEKQHTIECLQKESQTWCENQDEIAEQQRVIKELQCKLDEVRAKEDLICSMQKIMAELKQKADVVQTKDEEICKLQATIKDLNTELTSFAECNNKMAMEISNSKVQGEVLFKKEQEINRYRKIIKDLRHTMFQLDELNRGLGVKEMCKCSDEQQSTCSRELQPVIEMPCEECDDPDIPCPCEVEFYKNVVETLGSNVVELKKKLTECQAKLKTSEIYNKQKIEDMQQTCQRKDKELNELRNKLTERLQVYQCGEEKYKELNRKLDGEIMHLKQELDCRNHKLAEVKKSVKEINSSRCIQLACAQDEIVLLKNEIGRVMKKQSQLNVENEQLTQQVNCLQATVTSLQEQNNLLKNQLEQYLQELSTIQKEKDDLMRKKVEVLNELRTLQGSYAQITKQQRYTADSVKNLEAEIDVLKTNRDEISYESKNVVSYVKAWLEEQRKINDFVGRKERNYCEIIEKLQETECSQSMEKRPSLRKMERILTPQMPPQMHRPPPPQSPWSLGSQGTASCFDERDLQSPSIETEWYSTNYQCDSEYESEEDSWTAKVENLAAQVRQTNSVWKNKMKCQCDKHVTRDVKK</sequence>
<organism evidence="3 4">
    <name type="scientific">Brassicogethes aeneus</name>
    <name type="common">Rape pollen beetle</name>
    <name type="synonym">Meligethes aeneus</name>
    <dbReference type="NCBI Taxonomy" id="1431903"/>
    <lineage>
        <taxon>Eukaryota</taxon>
        <taxon>Metazoa</taxon>
        <taxon>Ecdysozoa</taxon>
        <taxon>Arthropoda</taxon>
        <taxon>Hexapoda</taxon>
        <taxon>Insecta</taxon>
        <taxon>Pterygota</taxon>
        <taxon>Neoptera</taxon>
        <taxon>Endopterygota</taxon>
        <taxon>Coleoptera</taxon>
        <taxon>Polyphaga</taxon>
        <taxon>Cucujiformia</taxon>
        <taxon>Nitidulidae</taxon>
        <taxon>Meligethinae</taxon>
        <taxon>Brassicogethes</taxon>
    </lineage>
</organism>
<evidence type="ECO:0000256" key="2">
    <source>
        <dbReference type="SAM" id="MobiDB-lite"/>
    </source>
</evidence>
<feature type="compositionally biased region" description="Polar residues" evidence="2">
    <location>
        <begin position="338"/>
        <end position="362"/>
    </location>
</feature>
<dbReference type="Proteomes" id="UP001154078">
    <property type="component" value="Chromosome 5"/>
</dbReference>
<feature type="coiled-coil region" evidence="1">
    <location>
        <begin position="1467"/>
        <end position="1526"/>
    </location>
</feature>
<feature type="coiled-coil region" evidence="1">
    <location>
        <begin position="673"/>
        <end position="927"/>
    </location>
</feature>
<dbReference type="EMBL" id="OV121136">
    <property type="protein sequence ID" value="CAH0556867.1"/>
    <property type="molecule type" value="Genomic_DNA"/>
</dbReference>
<evidence type="ECO:0000313" key="4">
    <source>
        <dbReference type="Proteomes" id="UP001154078"/>
    </source>
</evidence>
<evidence type="ECO:0000256" key="1">
    <source>
        <dbReference type="SAM" id="Coils"/>
    </source>
</evidence>
<dbReference type="PANTHER" id="PTHR23159">
    <property type="entry name" value="CENTROSOMAL PROTEIN 2"/>
    <property type="match status" value="1"/>
</dbReference>
<feature type="coiled-coil region" evidence="1">
    <location>
        <begin position="389"/>
        <end position="455"/>
    </location>
</feature>
<protein>
    <submittedName>
        <fullName evidence="3">Uncharacterized protein</fullName>
    </submittedName>
</protein>
<keyword evidence="4" id="KW-1185">Reference proteome</keyword>
<dbReference type="OrthoDB" id="6350415at2759"/>
<gene>
    <name evidence="3" type="ORF">MELIAE_LOCUS7720</name>
</gene>
<feature type="coiled-coil region" evidence="1">
    <location>
        <begin position="1975"/>
        <end position="2100"/>
    </location>
</feature>
<proteinExistence type="predicted"/>
<feature type="coiled-coil region" evidence="1">
    <location>
        <begin position="1865"/>
        <end position="1949"/>
    </location>
</feature>
<reference evidence="3" key="1">
    <citation type="submission" date="2021-12" db="EMBL/GenBank/DDBJ databases">
        <authorList>
            <person name="King R."/>
        </authorList>
    </citation>
    <scope>NUCLEOTIDE SEQUENCE</scope>
</reference>
<feature type="compositionally biased region" description="Pro residues" evidence="2">
    <location>
        <begin position="2162"/>
        <end position="2174"/>
    </location>
</feature>
<feature type="coiled-coil region" evidence="1">
    <location>
        <begin position="305"/>
        <end position="332"/>
    </location>
</feature>
<feature type="coiled-coil region" evidence="1">
    <location>
        <begin position="1598"/>
        <end position="1674"/>
    </location>
</feature>
<feature type="region of interest" description="Disordered" evidence="2">
    <location>
        <begin position="2162"/>
        <end position="2182"/>
    </location>
</feature>
<dbReference type="PANTHER" id="PTHR23159:SF31">
    <property type="entry name" value="CENTROSOME-ASSOCIATED PROTEIN CEP250 ISOFORM X1"/>
    <property type="match status" value="1"/>
</dbReference>
<feature type="coiled-coil region" evidence="1">
    <location>
        <begin position="1171"/>
        <end position="1205"/>
    </location>
</feature>
<feature type="coiled-coil region" evidence="1">
    <location>
        <begin position="960"/>
        <end position="1096"/>
    </location>
</feature>
<name>A0A9P0FHC2_BRAAE</name>
<feature type="coiled-coil region" evidence="1">
    <location>
        <begin position="573"/>
        <end position="600"/>
    </location>
</feature>
<feature type="compositionally biased region" description="Basic residues" evidence="2">
    <location>
        <begin position="186"/>
        <end position="199"/>
    </location>
</feature>
<feature type="coiled-coil region" evidence="1">
    <location>
        <begin position="480"/>
        <end position="514"/>
    </location>
</feature>
<accession>A0A9P0FHC2</accession>
<feature type="region of interest" description="Disordered" evidence="2">
    <location>
        <begin position="180"/>
        <end position="203"/>
    </location>
</feature>
<evidence type="ECO:0000313" key="3">
    <source>
        <dbReference type="EMBL" id="CAH0556867.1"/>
    </source>
</evidence>
<feature type="region of interest" description="Disordered" evidence="2">
    <location>
        <begin position="337"/>
        <end position="363"/>
    </location>
</feature>